<evidence type="ECO:0000313" key="3">
    <source>
        <dbReference type="EMBL" id="KAJ7373875.1"/>
    </source>
</evidence>
<dbReference type="EMBL" id="MU826829">
    <property type="protein sequence ID" value="KAJ7373875.1"/>
    <property type="molecule type" value="Genomic_DNA"/>
</dbReference>
<dbReference type="AlphaFoldDB" id="A0A9X0CSB7"/>
<feature type="compositionally biased region" description="Basic and acidic residues" evidence="1">
    <location>
        <begin position="216"/>
        <end position="229"/>
    </location>
</feature>
<proteinExistence type="predicted"/>
<organism evidence="3 4">
    <name type="scientific">Desmophyllum pertusum</name>
    <dbReference type="NCBI Taxonomy" id="174260"/>
    <lineage>
        <taxon>Eukaryota</taxon>
        <taxon>Metazoa</taxon>
        <taxon>Cnidaria</taxon>
        <taxon>Anthozoa</taxon>
        <taxon>Hexacorallia</taxon>
        <taxon>Scleractinia</taxon>
        <taxon>Caryophylliina</taxon>
        <taxon>Caryophylliidae</taxon>
        <taxon>Desmophyllum</taxon>
    </lineage>
</organism>
<feature type="chain" id="PRO_5040944596" evidence="2">
    <location>
        <begin position="24"/>
        <end position="305"/>
    </location>
</feature>
<comment type="caution">
    <text evidence="3">The sequence shown here is derived from an EMBL/GenBank/DDBJ whole genome shotgun (WGS) entry which is preliminary data.</text>
</comment>
<feature type="region of interest" description="Disordered" evidence="1">
    <location>
        <begin position="200"/>
        <end position="232"/>
    </location>
</feature>
<feature type="compositionally biased region" description="Basic residues" evidence="1">
    <location>
        <begin position="61"/>
        <end position="71"/>
    </location>
</feature>
<feature type="region of interest" description="Disordered" evidence="1">
    <location>
        <begin position="52"/>
        <end position="89"/>
    </location>
</feature>
<dbReference type="Proteomes" id="UP001163046">
    <property type="component" value="Unassembled WGS sequence"/>
</dbReference>
<feature type="signal peptide" evidence="2">
    <location>
        <begin position="1"/>
        <end position="23"/>
    </location>
</feature>
<evidence type="ECO:0000313" key="4">
    <source>
        <dbReference type="Proteomes" id="UP001163046"/>
    </source>
</evidence>
<reference evidence="3" key="1">
    <citation type="submission" date="2023-01" db="EMBL/GenBank/DDBJ databases">
        <title>Genome assembly of the deep-sea coral Lophelia pertusa.</title>
        <authorList>
            <person name="Herrera S."/>
            <person name="Cordes E."/>
        </authorList>
    </citation>
    <scope>NUCLEOTIDE SEQUENCE</scope>
    <source>
        <strain evidence="3">USNM1676648</strain>
        <tissue evidence="3">Polyp</tissue>
    </source>
</reference>
<evidence type="ECO:0000256" key="1">
    <source>
        <dbReference type="SAM" id="MobiDB-lite"/>
    </source>
</evidence>
<sequence>MGLVINQLLLLLHLCSLLQCNKACQLMSPPKQPGDQIDHATLGVSDITFVSESQAQSNSTRQKKRTRRRKAPIYWGKRPASKRKPDVKRKLDSELDLITAEKECVENEGDDTKEDLQDEEDDLDITENGVSSVNGDVILLDSDILASELNNDDLNSESALQNESGHVSHSPERTLKNHVLFEKVPSLPNGITTEGCSEDVVEEDEHIGEESSNNLPEKELDNSVDDSSRDSAALAEDVKEKLEPLLDLLVDTTKGASIEVLERYYSALQCCVHKQRHSHDKTQLLKDLELMIKGFGQSSRTTRTS</sequence>
<name>A0A9X0CSB7_9CNID</name>
<evidence type="ECO:0000256" key="2">
    <source>
        <dbReference type="SAM" id="SignalP"/>
    </source>
</evidence>
<accession>A0A9X0CSB7</accession>
<protein>
    <submittedName>
        <fullName evidence="3">ATPase AAA domain-containing protein 2B</fullName>
    </submittedName>
</protein>
<gene>
    <name evidence="3" type="primary">ATAD2B_1</name>
    <name evidence="3" type="ORF">OS493_009197</name>
</gene>
<keyword evidence="2" id="KW-0732">Signal</keyword>
<keyword evidence="4" id="KW-1185">Reference proteome</keyword>